<dbReference type="PANTHER" id="PTHR42840">
    <property type="entry name" value="NAD(P)-BINDING ROSSMANN-FOLD SUPERFAMILY PROTEIN-RELATED"/>
    <property type="match status" value="1"/>
</dbReference>
<dbReference type="Pfam" id="PF22725">
    <property type="entry name" value="GFO_IDH_MocA_C3"/>
    <property type="match status" value="1"/>
</dbReference>
<feature type="domain" description="Gfo/Idh/MocA-like oxidoreductase N-terminal" evidence="3">
    <location>
        <begin position="5"/>
        <end position="131"/>
    </location>
</feature>
<dbReference type="InterPro" id="IPR055170">
    <property type="entry name" value="GFO_IDH_MocA-like_dom"/>
</dbReference>
<dbReference type="Proteomes" id="UP000192448">
    <property type="component" value="Unassembled WGS sequence"/>
</dbReference>
<evidence type="ECO:0000256" key="2">
    <source>
        <dbReference type="ARBA" id="ARBA00023002"/>
    </source>
</evidence>
<dbReference type="InterPro" id="IPR000683">
    <property type="entry name" value="Gfo/Idh/MocA-like_OxRdtase_N"/>
</dbReference>
<comment type="caution">
    <text evidence="5">The sequence shown here is derived from an EMBL/GenBank/DDBJ whole genome shotgun (WGS) entry which is preliminary data.</text>
</comment>
<reference evidence="5 6" key="1">
    <citation type="submission" date="2017-02" db="EMBL/GenBank/DDBJ databases">
        <title>The new phylogeny of genus Mycobacterium.</title>
        <authorList>
            <person name="Tortoli E."/>
            <person name="Trovato A."/>
            <person name="Cirillo D.M."/>
        </authorList>
    </citation>
    <scope>NUCLEOTIDE SEQUENCE [LARGE SCALE GENOMIC DNA]</scope>
    <source>
        <strain evidence="5 6">RW6</strain>
    </source>
</reference>
<proteinExistence type="inferred from homology"/>
<dbReference type="OrthoDB" id="256869at2"/>
<dbReference type="Pfam" id="PF01408">
    <property type="entry name" value="GFO_IDH_MocA"/>
    <property type="match status" value="1"/>
</dbReference>
<keyword evidence="6" id="KW-1185">Reference proteome</keyword>
<dbReference type="GO" id="GO:0000166">
    <property type="term" value="F:nucleotide binding"/>
    <property type="evidence" value="ECO:0007669"/>
    <property type="project" value="InterPro"/>
</dbReference>
<dbReference type="PANTHER" id="PTHR42840:SF3">
    <property type="entry name" value="BINDING ROSSMANN FOLD OXIDOREDUCTASE, PUTATIVE (AFU_ORTHOLOGUE AFUA_2G10240)-RELATED"/>
    <property type="match status" value="1"/>
</dbReference>
<evidence type="ECO:0000259" key="4">
    <source>
        <dbReference type="Pfam" id="PF22725"/>
    </source>
</evidence>
<dbReference type="EMBL" id="MVHF01000001">
    <property type="protein sequence ID" value="ORA39846.1"/>
    <property type="molecule type" value="Genomic_DNA"/>
</dbReference>
<dbReference type="STRING" id="1927124.BST13_00315"/>
<evidence type="ECO:0000259" key="3">
    <source>
        <dbReference type="Pfam" id="PF01408"/>
    </source>
</evidence>
<dbReference type="GO" id="GO:0016491">
    <property type="term" value="F:oxidoreductase activity"/>
    <property type="evidence" value="ECO:0007669"/>
    <property type="project" value="UniProtKB-KW"/>
</dbReference>
<dbReference type="InterPro" id="IPR036291">
    <property type="entry name" value="NAD(P)-bd_dom_sf"/>
</dbReference>
<evidence type="ECO:0000313" key="5">
    <source>
        <dbReference type="EMBL" id="ORA39846.1"/>
    </source>
</evidence>
<feature type="domain" description="GFO/IDH/MocA-like oxidoreductase" evidence="4">
    <location>
        <begin position="139"/>
        <end position="261"/>
    </location>
</feature>
<comment type="similarity">
    <text evidence="1">Belongs to the Gfo/Idh/MocA family.</text>
</comment>
<name>A0A1X0BDB7_9MYCO</name>
<dbReference type="AlphaFoldDB" id="A0A1X0BDB7"/>
<dbReference type="Gene3D" id="3.30.360.10">
    <property type="entry name" value="Dihydrodipicolinate Reductase, domain 2"/>
    <property type="match status" value="1"/>
</dbReference>
<dbReference type="SUPFAM" id="SSF51735">
    <property type="entry name" value="NAD(P)-binding Rossmann-fold domains"/>
    <property type="match status" value="1"/>
</dbReference>
<dbReference type="SUPFAM" id="SSF55347">
    <property type="entry name" value="Glyceraldehyde-3-phosphate dehydrogenase-like, C-terminal domain"/>
    <property type="match status" value="1"/>
</dbReference>
<gene>
    <name evidence="5" type="ORF">BST13_00315</name>
</gene>
<dbReference type="RefSeq" id="WP_083159461.1">
    <property type="nucleotide sequence ID" value="NZ_MVHF01000001.1"/>
</dbReference>
<sequence>MSHPVRFGLIGTGWIGRFHAESLAGRVPGACLVAVADPNLEAAQAALSPVASLARPGAPRAYADPAELIADPTVDAVAISSPAATHTDLVVAAAQAGKHVFCEKPMALTLDDADRAIRAAETAGVALQVGFNRRFATDFAAAHDAIVAGAIGTPQLLRSLTRDPGITAEVAARVKPRTIFNETLIHDFDTLCWLNPGARVTEVYAQAAALIHPQFADAGFLDTSVVQLRFDNGAFGTAEASFQAVYGYDVRGEIFGPNGVLLAGREPAHAGRLNTELFHDAYVAQFVHFVDSVVAGTTPSVTGHDARVALEIALAAAESVRTGAPVTLTEAVPA</sequence>
<accession>A0A1X0BDB7</accession>
<evidence type="ECO:0000256" key="1">
    <source>
        <dbReference type="ARBA" id="ARBA00010928"/>
    </source>
</evidence>
<dbReference type="Gene3D" id="3.40.50.720">
    <property type="entry name" value="NAD(P)-binding Rossmann-like Domain"/>
    <property type="match status" value="1"/>
</dbReference>
<keyword evidence="2" id="KW-0560">Oxidoreductase</keyword>
<evidence type="ECO:0000313" key="6">
    <source>
        <dbReference type="Proteomes" id="UP000192448"/>
    </source>
</evidence>
<protein>
    <submittedName>
        <fullName evidence="5">Dehydrogenase</fullName>
    </submittedName>
</protein>
<organism evidence="5 6">
    <name type="scientific">Mycobacterium aquaticum</name>
    <dbReference type="NCBI Taxonomy" id="1927124"/>
    <lineage>
        <taxon>Bacteria</taxon>
        <taxon>Bacillati</taxon>
        <taxon>Actinomycetota</taxon>
        <taxon>Actinomycetes</taxon>
        <taxon>Mycobacteriales</taxon>
        <taxon>Mycobacteriaceae</taxon>
        <taxon>Mycobacterium</taxon>
    </lineage>
</organism>